<dbReference type="STRING" id="41427.A0A182JK73"/>
<dbReference type="Gene3D" id="1.20.80.10">
    <property type="match status" value="1"/>
</dbReference>
<organism evidence="5">
    <name type="scientific">Anopheles atroparvus</name>
    <name type="common">European mosquito</name>
    <dbReference type="NCBI Taxonomy" id="41427"/>
    <lineage>
        <taxon>Eukaryota</taxon>
        <taxon>Metazoa</taxon>
        <taxon>Ecdysozoa</taxon>
        <taxon>Arthropoda</taxon>
        <taxon>Hexapoda</taxon>
        <taxon>Insecta</taxon>
        <taxon>Pterygota</taxon>
        <taxon>Neoptera</taxon>
        <taxon>Endopterygota</taxon>
        <taxon>Diptera</taxon>
        <taxon>Nematocera</taxon>
        <taxon>Culicoidea</taxon>
        <taxon>Culicidae</taxon>
        <taxon>Anophelinae</taxon>
        <taxon>Anopheles</taxon>
    </lineage>
</organism>
<protein>
    <submittedName>
        <fullName evidence="5">Uncharacterized protein</fullName>
    </submittedName>
</protein>
<dbReference type="AlphaFoldDB" id="A0A182JK73"/>
<dbReference type="Pfam" id="PF00373">
    <property type="entry name" value="FERM_M"/>
    <property type="match status" value="1"/>
</dbReference>
<dbReference type="InterPro" id="IPR014352">
    <property type="entry name" value="FERM/acyl-CoA-bd_prot_sf"/>
</dbReference>
<dbReference type="CDD" id="cd14473">
    <property type="entry name" value="FERM_B-lobe"/>
    <property type="match status" value="1"/>
</dbReference>
<evidence type="ECO:0000256" key="3">
    <source>
        <dbReference type="ARBA" id="ARBA00023203"/>
    </source>
</evidence>
<dbReference type="GO" id="GO:0005902">
    <property type="term" value="C:microvillus"/>
    <property type="evidence" value="ECO:0007669"/>
    <property type="project" value="UniProtKB-SubCell"/>
</dbReference>
<keyword evidence="4" id="KW-0963">Cytoplasm</keyword>
<dbReference type="GO" id="GO:0003779">
    <property type="term" value="F:actin binding"/>
    <property type="evidence" value="ECO:0007669"/>
    <property type="project" value="UniProtKB-KW"/>
</dbReference>
<dbReference type="VEuPathDB" id="VectorBase:AATE019606"/>
<dbReference type="EnsemblMetazoa" id="AATE019606-RA">
    <property type="protein sequence ID" value="AATE019606-PA.1"/>
    <property type="gene ID" value="AATE019606"/>
</dbReference>
<evidence type="ECO:0000256" key="2">
    <source>
        <dbReference type="ARBA" id="ARBA00004245"/>
    </source>
</evidence>
<reference evidence="5" key="1">
    <citation type="submission" date="2022-08" db="UniProtKB">
        <authorList>
            <consortium name="EnsemblMetazoa"/>
        </authorList>
    </citation>
    <scope>IDENTIFICATION</scope>
    <source>
        <strain evidence="5">EBRO</strain>
    </source>
</reference>
<dbReference type="InterPro" id="IPR046810">
    <property type="entry name" value="ERM_helical"/>
</dbReference>
<accession>A0A182JK73</accession>
<dbReference type="SUPFAM" id="SSF48678">
    <property type="entry name" value="Moesin tail domain"/>
    <property type="match status" value="1"/>
</dbReference>
<dbReference type="InterPro" id="IPR019747">
    <property type="entry name" value="FERM_CS"/>
</dbReference>
<dbReference type="InterPro" id="IPR000299">
    <property type="entry name" value="FERM_domain"/>
</dbReference>
<dbReference type="GO" id="GO:0005856">
    <property type="term" value="C:cytoskeleton"/>
    <property type="evidence" value="ECO:0007669"/>
    <property type="project" value="UniProtKB-SubCell"/>
</dbReference>
<evidence type="ECO:0000256" key="4">
    <source>
        <dbReference type="ARBA" id="ARBA00023212"/>
    </source>
</evidence>
<name>A0A182JK73_ANOAO</name>
<dbReference type="PROSITE" id="PS00661">
    <property type="entry name" value="FERM_2"/>
    <property type="match status" value="1"/>
</dbReference>
<proteinExistence type="predicted"/>
<dbReference type="SUPFAM" id="SSF47031">
    <property type="entry name" value="Second domain of FERM"/>
    <property type="match status" value="1"/>
</dbReference>
<dbReference type="Pfam" id="PF00769">
    <property type="entry name" value="ERM_C"/>
    <property type="match status" value="1"/>
</dbReference>
<dbReference type="InterPro" id="IPR019748">
    <property type="entry name" value="FERM_central"/>
</dbReference>
<dbReference type="Pfam" id="PF20492">
    <property type="entry name" value="ERM_helical"/>
    <property type="match status" value="1"/>
</dbReference>
<dbReference type="InterPro" id="IPR011259">
    <property type="entry name" value="ERM_C_dom"/>
</dbReference>
<dbReference type="Gene3D" id="6.10.360.10">
    <property type="match status" value="1"/>
</dbReference>
<dbReference type="PROSITE" id="PS50057">
    <property type="entry name" value="FERM_3"/>
    <property type="match status" value="1"/>
</dbReference>
<comment type="subcellular location">
    <subcellularLocation>
        <location evidence="1">Cell projection</location>
        <location evidence="1">Microvillus</location>
    </subcellularLocation>
    <subcellularLocation>
        <location evidence="2">Cytoplasm</location>
        <location evidence="2">Cytoskeleton</location>
    </subcellularLocation>
</comment>
<dbReference type="PANTHER" id="PTHR23281">
    <property type="entry name" value="MERLIN/MOESIN/EZRIN/RADIXIN"/>
    <property type="match status" value="1"/>
</dbReference>
<keyword evidence="3" id="KW-0009">Actin-binding</keyword>
<evidence type="ECO:0000313" key="5">
    <source>
        <dbReference type="EnsemblMetazoa" id="AATE019606-PA.1"/>
    </source>
</evidence>
<evidence type="ECO:0000256" key="1">
    <source>
        <dbReference type="ARBA" id="ARBA00004105"/>
    </source>
</evidence>
<dbReference type="InterPro" id="IPR011174">
    <property type="entry name" value="ERM"/>
</dbReference>
<dbReference type="InterPro" id="IPR008954">
    <property type="entry name" value="Moesin_tail_sf"/>
</dbReference>
<keyword evidence="4" id="KW-0206">Cytoskeleton</keyword>
<dbReference type="InterPro" id="IPR035963">
    <property type="entry name" value="FERM_2"/>
</dbReference>
<sequence>MYGDYDEAVCKPGMLISENLLPQRVIDQYQMTPQMWEERIKTWYADHRGMSRDEAEMEYLKIAQDLDMFGVNYFPITRRSEEAAELLAEKNRLAEEEAMLLSHKAQEVEQEISRMRMTARKTEEEKMYLERKTQEAELLTVRMMEESRKRALEADKLKNELIHARVAEKEAKEKLLNFLSRTSDESILITPSSSPESPIHEMNSYDLLADGDMEQLSLEIEKERVEYLAKSKQVQNQLKELRSEIEQLKIGENQCPLDDINAEQLRLGETKYSTLKKVKSGSTKARVAFFEEL</sequence>